<dbReference type="SUPFAM" id="SSF48056">
    <property type="entry name" value="Di-copper centre-containing domain"/>
    <property type="match status" value="1"/>
</dbReference>
<dbReference type="PROSITE" id="PS00498">
    <property type="entry name" value="TYROSINASE_2"/>
    <property type="match status" value="1"/>
</dbReference>
<accession>A0A1V9Y4B3</accession>
<comment type="caution">
    <text evidence="5">The sequence shown here is derived from an EMBL/GenBank/DDBJ whole genome shotgun (WGS) entry which is preliminary data.</text>
</comment>
<proteinExistence type="predicted"/>
<feature type="domain" description="Tyrosinase copper-binding" evidence="4">
    <location>
        <begin position="189"/>
        <end position="200"/>
    </location>
</feature>
<dbReference type="Pfam" id="PF00264">
    <property type="entry name" value="Tyrosinase"/>
    <property type="match status" value="1"/>
</dbReference>
<dbReference type="Proteomes" id="UP000243579">
    <property type="component" value="Unassembled WGS sequence"/>
</dbReference>
<dbReference type="InterPro" id="IPR008922">
    <property type="entry name" value="Di-copper_centre_dom_sf"/>
</dbReference>
<dbReference type="OrthoDB" id="61409at2759"/>
<dbReference type="PROSITE" id="PS00497">
    <property type="entry name" value="TYROSINASE_1"/>
    <property type="match status" value="1"/>
</dbReference>
<reference evidence="5 6" key="1">
    <citation type="journal article" date="2014" name="Genome Biol. Evol.">
        <title>The secreted proteins of Achlya hypogyna and Thraustotheca clavata identify the ancestral oomycete secretome and reveal gene acquisitions by horizontal gene transfer.</title>
        <authorList>
            <person name="Misner I."/>
            <person name="Blouin N."/>
            <person name="Leonard G."/>
            <person name="Richards T.A."/>
            <person name="Lane C.E."/>
        </authorList>
    </citation>
    <scope>NUCLEOTIDE SEQUENCE [LARGE SCALE GENOMIC DNA]</scope>
    <source>
        <strain evidence="5 6">ATCC 48635</strain>
    </source>
</reference>
<evidence type="ECO:0000256" key="2">
    <source>
        <dbReference type="ARBA" id="ARBA00023008"/>
    </source>
</evidence>
<keyword evidence="6" id="KW-1185">Reference proteome</keyword>
<gene>
    <name evidence="5" type="ORF">ACHHYP_17472</name>
</gene>
<dbReference type="Gene3D" id="1.10.1280.10">
    <property type="entry name" value="Di-copper center containing domain from catechol oxidase"/>
    <property type="match status" value="1"/>
</dbReference>
<dbReference type="PANTHER" id="PTHR11474">
    <property type="entry name" value="TYROSINASE FAMILY MEMBER"/>
    <property type="match status" value="1"/>
</dbReference>
<protein>
    <recommendedName>
        <fullName evidence="3 4">Tyrosinase copper-binding domain-containing protein</fullName>
    </recommendedName>
</protein>
<dbReference type="EMBL" id="JNBR01002939">
    <property type="protein sequence ID" value="OQR80552.1"/>
    <property type="molecule type" value="Genomic_DNA"/>
</dbReference>
<feature type="domain" description="Tyrosinase copper-binding" evidence="3">
    <location>
        <begin position="23"/>
        <end position="40"/>
    </location>
</feature>
<dbReference type="GO" id="GO:0046872">
    <property type="term" value="F:metal ion binding"/>
    <property type="evidence" value="ECO:0007669"/>
    <property type="project" value="UniProtKB-KW"/>
</dbReference>
<evidence type="ECO:0000259" key="4">
    <source>
        <dbReference type="PROSITE" id="PS00498"/>
    </source>
</evidence>
<keyword evidence="2" id="KW-0186">Copper</keyword>
<evidence type="ECO:0000313" key="5">
    <source>
        <dbReference type="EMBL" id="OQR80552.1"/>
    </source>
</evidence>
<dbReference type="PRINTS" id="PR00092">
    <property type="entry name" value="TYROSINASE"/>
</dbReference>
<evidence type="ECO:0000256" key="1">
    <source>
        <dbReference type="ARBA" id="ARBA00022723"/>
    </source>
</evidence>
<sequence>MDSGLYERFLSMHWDQMDNMEAHNTCVFIYWHRQFLVGFENMLRSLAPAYACVTIPYYDYVNDNTKYMTNACSTLDTCSDILRELGSVASGAQKTLTFGGHSISGRCDATFPLNHFNQYEQGVGAQCVPRGAYTTSYFPAAVGFTGIKDSILGNKDVSTVNSDIEDGPHNYMHNTLGGAMQNPFLSPADPIFYSHHAMVDALNAIYYKCRVAPLGFTDAQKQSNSLSFQGCTVNGAPINAASSILMRAVVGGQRIDVHQEATTKAFFAGVPTQYYKLTDNTDLGDNSYSYEFSGLIADLYTNCGSAGLSTASNLRALKQSDAPNTPRDARGRLQNYVKCDSKAHVKKYEGWRRALTKLAKAQGLSAAETETEIYKIVVSYYNNCLPGGIQDLSPDFKALWRITHEPKQVMIRDKLLDGSDPIKLVGWEDVNADRLGCRGDSKTHY</sequence>
<dbReference type="InterPro" id="IPR002227">
    <property type="entry name" value="Tyrosinase_Cu-bd"/>
</dbReference>
<evidence type="ECO:0000313" key="6">
    <source>
        <dbReference type="Proteomes" id="UP000243579"/>
    </source>
</evidence>
<evidence type="ECO:0000259" key="3">
    <source>
        <dbReference type="PROSITE" id="PS00497"/>
    </source>
</evidence>
<organism evidence="5 6">
    <name type="scientific">Achlya hypogyna</name>
    <name type="common">Oomycete</name>
    <name type="synonym">Protoachlya hypogyna</name>
    <dbReference type="NCBI Taxonomy" id="1202772"/>
    <lineage>
        <taxon>Eukaryota</taxon>
        <taxon>Sar</taxon>
        <taxon>Stramenopiles</taxon>
        <taxon>Oomycota</taxon>
        <taxon>Saprolegniomycetes</taxon>
        <taxon>Saprolegniales</taxon>
        <taxon>Achlyaceae</taxon>
        <taxon>Achlya</taxon>
    </lineage>
</organism>
<dbReference type="GO" id="GO:0016491">
    <property type="term" value="F:oxidoreductase activity"/>
    <property type="evidence" value="ECO:0007669"/>
    <property type="project" value="InterPro"/>
</dbReference>
<name>A0A1V9Y4B3_ACHHY</name>
<dbReference type="InterPro" id="IPR050316">
    <property type="entry name" value="Tyrosinase/Hemocyanin"/>
</dbReference>
<dbReference type="AlphaFoldDB" id="A0A1V9Y4B3"/>
<keyword evidence="1" id="KW-0479">Metal-binding</keyword>
<dbReference type="PANTHER" id="PTHR11474:SF126">
    <property type="entry name" value="TYROSINASE-LIKE PROTEIN TYR-1-RELATED"/>
    <property type="match status" value="1"/>
</dbReference>